<feature type="chain" id="PRO_5035786122" description="G-protein coupled receptors family 3 profile domain-containing protein" evidence="14">
    <location>
        <begin position="23"/>
        <end position="977"/>
    </location>
</feature>
<feature type="transmembrane region" description="Helical" evidence="13">
    <location>
        <begin position="602"/>
        <end position="624"/>
    </location>
</feature>
<dbReference type="InterPro" id="IPR017978">
    <property type="entry name" value="GPCR_3_C"/>
</dbReference>
<proteinExistence type="inferred from homology"/>
<evidence type="ECO:0000256" key="4">
    <source>
        <dbReference type="ARBA" id="ARBA00022729"/>
    </source>
</evidence>
<dbReference type="GO" id="GO:0005886">
    <property type="term" value="C:plasma membrane"/>
    <property type="evidence" value="ECO:0007669"/>
    <property type="project" value="UniProtKB-SubCell"/>
</dbReference>
<sequence length="977" mass="110077">MNSHFYLLMLGVILISGPLVFCDVSSSLWGAYLPGDIVIGILSSVHSNFTQFNASNRPHIQCDSFNLISFVQSLAIIHTIETINNSSLLPGVRLGYLMCDPCAFASKALHCVEHMLAVNGSLPVLSDYSNFSSPVKAFLGERYSELSIPVAKMLSLYMIPQISCTSSAPILSDKLRYPSFFRVIPSDIYQTQALAKLMRHFSWNWVGVVTLDDDYGNAALENFLLAADKVKVCVEYKEVLPTIQGIEQNMKNVVNRIQSSSARVVLLILRAEVVEILFKEVINRNISRIWIASDAWSMAGSLMKMNDINKVGDILGFTFVTGEIPGFKDYLQNLKPSPGAWNDFISEYKQMIFNCIPGQNSENTTPSCNLNSQESNNDYLINSVDLTATFSQRVAVYAIAHAIKKVLKCNNTDCPEDTNFPLEKLVAILWKINFTLDNQTYSFNKDGDFDTGYDLIMWKNVSDRRVPSVVGKFLISKKDVDVYENNIPWTNNTVPLSRCSETCPPGTEKSVSDILCCYNCTFCNEGYFSNMTDQEKCEKCPNGYTSNPGSSACQQWNIWFLKWSDSYSIVVMIGTGIGILLLIFSFIFFILHRSNPTIKYTLIYSCIMKFGIFVTFGGVIMFLGKPCTEHCVTQQAMYSLGFTLCVSCILTKAFHTFLASVAYDPHTRHKLQKIDKPFAIIGFLTAVQGFICIFWFVFDRPGVQELKSNSLNLTMNLLCTQGSSMISFWVMHAYIALLALVCFLLAFKGKDGETEPIVFSMLIHLFAWFCFIPVFITQHELRPIIQISAIMVSNYGVIFCHFTPKWFIIMSEKLEHKNKNSLRVIRRRSTNTVSHSEVGFGSFRDSSRTLSDSEDVGISGRDNGLNIGSEDSIIITSTSSSEQITVAEDKMPDPDNVLNPDDSEDSIIISIKRSTLSNIQDNHIPCLVNGVNRDYSEESTSSSIINSEQFPTRDFEIPFWHQRQYIFSIRRRRTKSF</sequence>
<dbReference type="FunFam" id="3.40.50.2300:FF:000016">
    <property type="entry name" value="Taste 1 receptor member 2"/>
    <property type="match status" value="1"/>
</dbReference>
<keyword evidence="4 14" id="KW-0732">Signal</keyword>
<dbReference type="AlphaFoldDB" id="A0A8T0AGP2"/>
<evidence type="ECO:0000256" key="11">
    <source>
        <dbReference type="ARBA" id="ARBA00038492"/>
    </source>
</evidence>
<evidence type="ECO:0000256" key="2">
    <source>
        <dbReference type="ARBA" id="ARBA00022475"/>
    </source>
</evidence>
<evidence type="ECO:0000256" key="12">
    <source>
        <dbReference type="SAM" id="MobiDB-lite"/>
    </source>
</evidence>
<evidence type="ECO:0000256" key="8">
    <source>
        <dbReference type="ARBA" id="ARBA00023170"/>
    </source>
</evidence>
<keyword evidence="5 13" id="KW-1133">Transmembrane helix</keyword>
<protein>
    <recommendedName>
        <fullName evidence="15">G-protein coupled receptors family 3 profile domain-containing protein</fullName>
    </recommendedName>
</protein>
<dbReference type="InterPro" id="IPR038550">
    <property type="entry name" value="GPCR_3_9-Cys_sf"/>
</dbReference>
<dbReference type="InterPro" id="IPR000068">
    <property type="entry name" value="GPCR_3_Ca_sens_rcpt-rel"/>
</dbReference>
<dbReference type="Pfam" id="PF00003">
    <property type="entry name" value="7tm_3"/>
    <property type="match status" value="1"/>
</dbReference>
<evidence type="ECO:0000256" key="14">
    <source>
        <dbReference type="SAM" id="SignalP"/>
    </source>
</evidence>
<organism evidence="16 17">
    <name type="scientific">Silurus meridionalis</name>
    <name type="common">Southern catfish</name>
    <name type="synonym">Silurus soldatovi meridionalis</name>
    <dbReference type="NCBI Taxonomy" id="175797"/>
    <lineage>
        <taxon>Eukaryota</taxon>
        <taxon>Metazoa</taxon>
        <taxon>Chordata</taxon>
        <taxon>Craniata</taxon>
        <taxon>Vertebrata</taxon>
        <taxon>Euteleostomi</taxon>
        <taxon>Actinopterygii</taxon>
        <taxon>Neopterygii</taxon>
        <taxon>Teleostei</taxon>
        <taxon>Ostariophysi</taxon>
        <taxon>Siluriformes</taxon>
        <taxon>Siluridae</taxon>
        <taxon>Silurus</taxon>
    </lineage>
</organism>
<dbReference type="InterPro" id="IPR028082">
    <property type="entry name" value="Peripla_BP_I"/>
</dbReference>
<dbReference type="Proteomes" id="UP000606274">
    <property type="component" value="Unassembled WGS sequence"/>
</dbReference>
<feature type="transmembrane region" description="Helical" evidence="13">
    <location>
        <begin position="784"/>
        <end position="803"/>
    </location>
</feature>
<keyword evidence="8" id="KW-0675">Receptor</keyword>
<dbReference type="GO" id="GO:0004930">
    <property type="term" value="F:G protein-coupled receptor activity"/>
    <property type="evidence" value="ECO:0007669"/>
    <property type="project" value="UniProtKB-KW"/>
</dbReference>
<feature type="region of interest" description="Disordered" evidence="12">
    <location>
        <begin position="844"/>
        <end position="864"/>
    </location>
</feature>
<dbReference type="Pfam" id="PF01094">
    <property type="entry name" value="ANF_receptor"/>
    <property type="match status" value="1"/>
</dbReference>
<keyword evidence="9" id="KW-0325">Glycoprotein</keyword>
<evidence type="ECO:0000256" key="7">
    <source>
        <dbReference type="ARBA" id="ARBA00023136"/>
    </source>
</evidence>
<evidence type="ECO:0000256" key="3">
    <source>
        <dbReference type="ARBA" id="ARBA00022692"/>
    </source>
</evidence>
<keyword evidence="10" id="KW-0807">Transducer</keyword>
<dbReference type="SUPFAM" id="SSF53822">
    <property type="entry name" value="Periplasmic binding protein-like I"/>
    <property type="match status" value="1"/>
</dbReference>
<dbReference type="PANTHER" id="PTHR24061:SF506">
    <property type="entry name" value="G-PROTEIN COUPLED RECEPTOR FAMILY C GROUP 6 MEMBER A-LIKE PRECURSOR"/>
    <property type="match status" value="1"/>
</dbReference>
<dbReference type="FunFam" id="2.10.50.30:FF:000004">
    <property type="entry name" value="Taste receptor type 1 member 3-like protein"/>
    <property type="match status" value="1"/>
</dbReference>
<feature type="transmembrane region" description="Helical" evidence="13">
    <location>
        <begin position="567"/>
        <end position="590"/>
    </location>
</feature>
<feature type="transmembrane region" description="Helical" evidence="13">
    <location>
        <begin position="759"/>
        <end position="778"/>
    </location>
</feature>
<dbReference type="InterPro" id="IPR000337">
    <property type="entry name" value="GPCR_3"/>
</dbReference>
<keyword evidence="7 13" id="KW-0472">Membrane</keyword>
<keyword evidence="6" id="KW-0297">G-protein coupled receptor</keyword>
<dbReference type="EMBL" id="JABFDY010000023">
    <property type="protein sequence ID" value="KAF7690621.1"/>
    <property type="molecule type" value="Genomic_DNA"/>
</dbReference>
<evidence type="ECO:0000256" key="5">
    <source>
        <dbReference type="ARBA" id="ARBA00022989"/>
    </source>
</evidence>
<evidence type="ECO:0000256" key="9">
    <source>
        <dbReference type="ARBA" id="ARBA00023180"/>
    </source>
</evidence>
<comment type="caution">
    <text evidence="16">The sequence shown here is derived from an EMBL/GenBank/DDBJ whole genome shotgun (WGS) entry which is preliminary data.</text>
</comment>
<dbReference type="Pfam" id="PF07562">
    <property type="entry name" value="NCD3G"/>
    <property type="match status" value="1"/>
</dbReference>
<dbReference type="InterPro" id="IPR011500">
    <property type="entry name" value="GPCR_3_9-Cys_dom"/>
</dbReference>
<dbReference type="Gene3D" id="3.40.50.2300">
    <property type="match status" value="2"/>
</dbReference>
<evidence type="ECO:0000259" key="15">
    <source>
        <dbReference type="PROSITE" id="PS50259"/>
    </source>
</evidence>
<name>A0A8T0AGP2_SILME</name>
<dbReference type="GO" id="GO:0050909">
    <property type="term" value="P:sensory perception of taste"/>
    <property type="evidence" value="ECO:0007669"/>
    <property type="project" value="UniProtKB-ARBA"/>
</dbReference>
<accession>A0A8T0AGP2</accession>
<dbReference type="PRINTS" id="PR00592">
    <property type="entry name" value="CASENSINGR"/>
</dbReference>
<evidence type="ECO:0000313" key="17">
    <source>
        <dbReference type="Proteomes" id="UP000606274"/>
    </source>
</evidence>
<keyword evidence="17" id="KW-1185">Reference proteome</keyword>
<keyword evidence="3 13" id="KW-0812">Transmembrane</keyword>
<keyword evidence="2" id="KW-1003">Cell membrane</keyword>
<evidence type="ECO:0000256" key="6">
    <source>
        <dbReference type="ARBA" id="ARBA00023040"/>
    </source>
</evidence>
<evidence type="ECO:0000256" key="13">
    <source>
        <dbReference type="SAM" id="Phobius"/>
    </source>
</evidence>
<feature type="transmembrane region" description="Helical" evidence="13">
    <location>
        <begin position="726"/>
        <end position="747"/>
    </location>
</feature>
<evidence type="ECO:0000256" key="10">
    <source>
        <dbReference type="ARBA" id="ARBA00023224"/>
    </source>
</evidence>
<reference evidence="16" key="1">
    <citation type="submission" date="2020-08" db="EMBL/GenBank/DDBJ databases">
        <title>Chromosome-level assembly of Southern catfish (Silurus meridionalis) provides insights into visual adaptation to the nocturnal and benthic lifestyles.</title>
        <authorList>
            <person name="Zhang Y."/>
            <person name="Wang D."/>
            <person name="Peng Z."/>
        </authorList>
    </citation>
    <scope>NUCLEOTIDE SEQUENCE</scope>
    <source>
        <strain evidence="16">SWU-2019-XX</strain>
        <tissue evidence="16">Muscle</tissue>
    </source>
</reference>
<comment type="subcellular location">
    <subcellularLocation>
        <location evidence="1">Cell membrane</location>
        <topology evidence="1">Multi-pass membrane protein</topology>
    </subcellularLocation>
</comment>
<dbReference type="Gene3D" id="2.10.50.30">
    <property type="entry name" value="GPCR, family 3, nine cysteines domain"/>
    <property type="match status" value="1"/>
</dbReference>
<dbReference type="PANTHER" id="PTHR24061">
    <property type="entry name" value="CALCIUM-SENSING RECEPTOR-RELATED"/>
    <property type="match status" value="1"/>
</dbReference>
<evidence type="ECO:0000256" key="1">
    <source>
        <dbReference type="ARBA" id="ARBA00004651"/>
    </source>
</evidence>
<gene>
    <name evidence="16" type="ORF">HF521_012425</name>
</gene>
<feature type="transmembrane region" description="Helical" evidence="13">
    <location>
        <begin position="678"/>
        <end position="698"/>
    </location>
</feature>
<evidence type="ECO:0000313" key="16">
    <source>
        <dbReference type="EMBL" id="KAF7690621.1"/>
    </source>
</evidence>
<dbReference type="PROSITE" id="PS50259">
    <property type="entry name" value="G_PROTEIN_RECEP_F3_4"/>
    <property type="match status" value="1"/>
</dbReference>
<comment type="similarity">
    <text evidence="11">Belongs to the G-protein coupled receptor 3 family. TAS1R subfamily.</text>
</comment>
<feature type="transmembrane region" description="Helical" evidence="13">
    <location>
        <begin position="636"/>
        <end position="658"/>
    </location>
</feature>
<feature type="domain" description="G-protein coupled receptors family 3 profile" evidence="15">
    <location>
        <begin position="567"/>
        <end position="810"/>
    </location>
</feature>
<dbReference type="PRINTS" id="PR00248">
    <property type="entry name" value="GPCRMGR"/>
</dbReference>
<feature type="signal peptide" evidence="14">
    <location>
        <begin position="1"/>
        <end position="22"/>
    </location>
</feature>
<dbReference type="InterPro" id="IPR001828">
    <property type="entry name" value="ANF_lig-bd_rcpt"/>
</dbReference>